<comment type="caution">
    <text evidence="1">The sequence shown here is derived from an EMBL/GenBank/DDBJ whole genome shotgun (WGS) entry which is preliminary data.</text>
</comment>
<proteinExistence type="predicted"/>
<organism evidence="1 2">
    <name type="scientific">Araneus ventricosus</name>
    <name type="common">Orbweaver spider</name>
    <name type="synonym">Epeira ventricosa</name>
    <dbReference type="NCBI Taxonomy" id="182803"/>
    <lineage>
        <taxon>Eukaryota</taxon>
        <taxon>Metazoa</taxon>
        <taxon>Ecdysozoa</taxon>
        <taxon>Arthropoda</taxon>
        <taxon>Chelicerata</taxon>
        <taxon>Arachnida</taxon>
        <taxon>Araneae</taxon>
        <taxon>Araneomorphae</taxon>
        <taxon>Entelegynae</taxon>
        <taxon>Araneoidea</taxon>
        <taxon>Araneidae</taxon>
        <taxon>Araneus</taxon>
    </lineage>
</organism>
<evidence type="ECO:0008006" key="3">
    <source>
        <dbReference type="Google" id="ProtNLM"/>
    </source>
</evidence>
<evidence type="ECO:0000313" key="2">
    <source>
        <dbReference type="Proteomes" id="UP000499080"/>
    </source>
</evidence>
<reference evidence="1 2" key="1">
    <citation type="journal article" date="2019" name="Sci. Rep.">
        <title>Orb-weaving spider Araneus ventricosus genome elucidates the spidroin gene catalogue.</title>
        <authorList>
            <person name="Kono N."/>
            <person name="Nakamura H."/>
            <person name="Ohtoshi R."/>
            <person name="Moran D.A.P."/>
            <person name="Shinohara A."/>
            <person name="Yoshida Y."/>
            <person name="Fujiwara M."/>
            <person name="Mori M."/>
            <person name="Tomita M."/>
            <person name="Arakawa K."/>
        </authorList>
    </citation>
    <scope>NUCLEOTIDE SEQUENCE [LARGE SCALE GENOMIC DNA]</scope>
</reference>
<dbReference type="OrthoDB" id="6246393at2759"/>
<gene>
    <name evidence="1" type="ORF">AVEN_166563_1</name>
</gene>
<accession>A0A4Y2L2R8</accession>
<name>A0A4Y2L2R8_ARAVE</name>
<dbReference type="AlphaFoldDB" id="A0A4Y2L2R8"/>
<evidence type="ECO:0000313" key="1">
    <source>
        <dbReference type="EMBL" id="GBN08107.1"/>
    </source>
</evidence>
<keyword evidence="2" id="KW-1185">Reference proteome</keyword>
<dbReference type="EMBL" id="BGPR01005230">
    <property type="protein sequence ID" value="GBN08107.1"/>
    <property type="molecule type" value="Genomic_DNA"/>
</dbReference>
<dbReference type="Proteomes" id="UP000499080">
    <property type="component" value="Unassembled WGS sequence"/>
</dbReference>
<protein>
    <recommendedName>
        <fullName evidence="3">Tc1-like transposase DDE domain-containing protein</fullName>
    </recommendedName>
</protein>
<sequence length="121" mass="14158">MTWFQDDRNVRRRFSTDRFPVAIPQDRQGTCWYPQVPLFRGWESMELYGHSDARKTVWSSIILGSRTDLHVLCGSMKRQINRDVRLFRGAMGTDFAFMVDNALPHQATVMDECLEDIKSLE</sequence>